<evidence type="ECO:0000313" key="2">
    <source>
        <dbReference type="EMBL" id="OAD71469.1"/>
    </source>
</evidence>
<feature type="domain" description="Small nuclear ribonucleoprotein Prp3 C-terminal" evidence="1">
    <location>
        <begin position="166"/>
        <end position="286"/>
    </location>
</feature>
<dbReference type="Pfam" id="PF06544">
    <property type="entry name" value="Prp3_C"/>
    <property type="match status" value="1"/>
</dbReference>
<sequence length="299" mass="34219">MTEWIADAVQATELLQAMYFDEFSFTTESDNKLFEYLRDKETLPAHSSADKLEWDIIVPVLSSPNVIQLVVHISISLTSSAINLTIPSLSNPWLNRDTQERLSREAQTAIQQHTTDPDLVDRASCLIEVLQHTRDAAEPLALAHIQELDNCKVQAEQGPVMFVREWIWFPMIYTREKRGHIIKWAPKYGITGFLCPGKPGALCLEGTGENVTAFINDIKTLSWADIPASHRKMTSRWQQKVTCEPKDELEKQRLFKDMTEVTFELHGAFGNHNNLNMLSDWMKSKGCGDAFYHLFEYEE</sequence>
<dbReference type="InterPro" id="IPR010541">
    <property type="entry name" value="Prp3_C"/>
</dbReference>
<name>A0A167M0P2_PHYB8</name>
<dbReference type="EMBL" id="KV440985">
    <property type="protein sequence ID" value="OAD71469.1"/>
    <property type="molecule type" value="Genomic_DNA"/>
</dbReference>
<accession>A0A167M0P2</accession>
<dbReference type="SUPFAM" id="SSF54495">
    <property type="entry name" value="UBC-like"/>
    <property type="match status" value="1"/>
</dbReference>
<dbReference type="CDD" id="cd24163">
    <property type="entry name" value="RWDD2_C"/>
    <property type="match status" value="1"/>
</dbReference>
<dbReference type="VEuPathDB" id="FungiDB:PHYBLDRAFT_72063"/>
<dbReference type="AlphaFoldDB" id="A0A167M0P2"/>
<dbReference type="InterPro" id="IPR017359">
    <property type="entry name" value="Phi-like"/>
</dbReference>
<proteinExistence type="predicted"/>
<keyword evidence="3" id="KW-1185">Reference proteome</keyword>
<dbReference type="InterPro" id="IPR016135">
    <property type="entry name" value="UBQ-conjugating_enzyme/RWD"/>
</dbReference>
<organism evidence="2 3">
    <name type="scientific">Phycomyces blakesleeanus (strain ATCC 8743b / DSM 1359 / FGSC 10004 / NBRC 33097 / NRRL 1555)</name>
    <dbReference type="NCBI Taxonomy" id="763407"/>
    <lineage>
        <taxon>Eukaryota</taxon>
        <taxon>Fungi</taxon>
        <taxon>Fungi incertae sedis</taxon>
        <taxon>Mucoromycota</taxon>
        <taxon>Mucoromycotina</taxon>
        <taxon>Mucoromycetes</taxon>
        <taxon>Mucorales</taxon>
        <taxon>Phycomycetaceae</taxon>
        <taxon>Phycomyces</taxon>
    </lineage>
</organism>
<gene>
    <name evidence="2" type="ORF">PHYBLDRAFT_72063</name>
</gene>
<evidence type="ECO:0000313" key="3">
    <source>
        <dbReference type="Proteomes" id="UP000077315"/>
    </source>
</evidence>
<protein>
    <recommendedName>
        <fullName evidence="1">Small nuclear ribonucleoprotein Prp3 C-terminal domain-containing protein</fullName>
    </recommendedName>
</protein>
<dbReference type="InParanoid" id="A0A167M0P2"/>
<reference evidence="3" key="1">
    <citation type="submission" date="2015-06" db="EMBL/GenBank/DDBJ databases">
        <title>Expansion of signal transduction pathways in fungi by whole-genome duplication.</title>
        <authorList>
            <consortium name="DOE Joint Genome Institute"/>
            <person name="Corrochano L.M."/>
            <person name="Kuo A."/>
            <person name="Marcet-Houben M."/>
            <person name="Polaino S."/>
            <person name="Salamov A."/>
            <person name="Villalobos J.M."/>
            <person name="Alvarez M.I."/>
            <person name="Avalos J."/>
            <person name="Benito E.P."/>
            <person name="Benoit I."/>
            <person name="Burger G."/>
            <person name="Camino L.P."/>
            <person name="Canovas D."/>
            <person name="Cerda-Olmedo E."/>
            <person name="Cheng J.-F."/>
            <person name="Dominguez A."/>
            <person name="Elias M."/>
            <person name="Eslava A.P."/>
            <person name="Glaser F."/>
            <person name="Grimwood J."/>
            <person name="Gutierrez G."/>
            <person name="Heitman J."/>
            <person name="Henrissat B."/>
            <person name="Iturriaga E.A."/>
            <person name="Lang B.F."/>
            <person name="Lavin J.L."/>
            <person name="Lee S."/>
            <person name="Li W."/>
            <person name="Lindquist E."/>
            <person name="Lopez-Garcia S."/>
            <person name="Luque E.M."/>
            <person name="Marcos A.T."/>
            <person name="Martin J."/>
            <person name="McCluskey K."/>
            <person name="Medina H.R."/>
            <person name="Miralles-Duran A."/>
            <person name="Miyazaki A."/>
            <person name="Munoz-Torres E."/>
            <person name="Oguiza J.A."/>
            <person name="Ohm R."/>
            <person name="Olmedo M."/>
            <person name="Orejas M."/>
            <person name="Ortiz-Castellanos L."/>
            <person name="Pisabarro A.G."/>
            <person name="Rodriguez-Romero J."/>
            <person name="Ruiz-Herrera J."/>
            <person name="Ruiz-Vazquez R."/>
            <person name="Sanz C."/>
            <person name="Schackwitz W."/>
            <person name="Schmutz J."/>
            <person name="Shahriari M."/>
            <person name="Shelest E."/>
            <person name="Silva-Franco F."/>
            <person name="Soanes D."/>
            <person name="Syed K."/>
            <person name="Tagua V.G."/>
            <person name="Talbot N.J."/>
            <person name="Thon M."/>
            <person name="De vries R.P."/>
            <person name="Wiebenga A."/>
            <person name="Yadav J.S."/>
            <person name="Braun E.L."/>
            <person name="Baker S."/>
            <person name="Garre V."/>
            <person name="Horwitz B."/>
            <person name="Torres-Martinez S."/>
            <person name="Idnurm A."/>
            <person name="Herrera-Estrella A."/>
            <person name="Gabaldon T."/>
            <person name="Grigoriev I.V."/>
        </authorList>
    </citation>
    <scope>NUCLEOTIDE SEQUENCE [LARGE SCALE GENOMIC DNA]</scope>
    <source>
        <strain evidence="3">NRRL 1555(-)</strain>
    </source>
</reference>
<dbReference type="Proteomes" id="UP000077315">
    <property type="component" value="Unassembled WGS sequence"/>
</dbReference>
<dbReference type="PANTHER" id="PTHR15955">
    <property type="entry name" value="RWD DOMAIN CONTAINING PROTEIN 2"/>
    <property type="match status" value="1"/>
</dbReference>
<dbReference type="PANTHER" id="PTHR15955:SF10">
    <property type="entry name" value="DUF1115 DOMAIN PROTEIN (AFU_ORTHOLOGUE AFUA_5G14750)"/>
    <property type="match status" value="1"/>
</dbReference>
<dbReference type="RefSeq" id="XP_018289509.1">
    <property type="nucleotide sequence ID" value="XM_018442588.1"/>
</dbReference>
<dbReference type="InterPro" id="IPR059181">
    <property type="entry name" value="RWDD2A-B_C"/>
</dbReference>
<dbReference type="OrthoDB" id="432412at2759"/>
<evidence type="ECO:0000259" key="1">
    <source>
        <dbReference type="Pfam" id="PF06544"/>
    </source>
</evidence>
<dbReference type="Gene3D" id="3.10.110.10">
    <property type="entry name" value="Ubiquitin Conjugating Enzyme"/>
    <property type="match status" value="1"/>
</dbReference>
<dbReference type="GeneID" id="29003494"/>
<dbReference type="PIRSF" id="PIRSF038021">
    <property type="entry name" value="UCP038021_RWDD2"/>
    <property type="match status" value="1"/>
</dbReference>